<comment type="caution">
    <text evidence="4">The sequence shown here is derived from an EMBL/GenBank/DDBJ whole genome shotgun (WGS) entry which is preliminary data.</text>
</comment>
<name>A0A178CTZ3_9EURO</name>
<evidence type="ECO:0000259" key="3">
    <source>
        <dbReference type="PROSITE" id="PS50213"/>
    </source>
</evidence>
<gene>
    <name evidence="4" type="ORF">AYO20_07913</name>
</gene>
<dbReference type="SUPFAM" id="SSF82153">
    <property type="entry name" value="FAS1 domain"/>
    <property type="match status" value="2"/>
</dbReference>
<feature type="domain" description="FAS1" evidence="3">
    <location>
        <begin position="25"/>
        <end position="161"/>
    </location>
</feature>
<feature type="signal peptide" evidence="2">
    <location>
        <begin position="1"/>
        <end position="21"/>
    </location>
</feature>
<dbReference type="InterPro" id="IPR000782">
    <property type="entry name" value="FAS1_domain"/>
</dbReference>
<dbReference type="Pfam" id="PF02469">
    <property type="entry name" value="Fasciclin"/>
    <property type="match status" value="2"/>
</dbReference>
<dbReference type="InterPro" id="IPR036378">
    <property type="entry name" value="FAS1_dom_sf"/>
</dbReference>
<keyword evidence="1" id="KW-1133">Transmembrane helix</keyword>
<proteinExistence type="predicted"/>
<dbReference type="Gene3D" id="2.30.180.10">
    <property type="entry name" value="FAS1 domain"/>
    <property type="match status" value="2"/>
</dbReference>
<dbReference type="GeneID" id="34591324"/>
<accession>A0A178CTZ3</accession>
<evidence type="ECO:0000256" key="1">
    <source>
        <dbReference type="SAM" id="Phobius"/>
    </source>
</evidence>
<dbReference type="OrthoDB" id="286301at2759"/>
<dbReference type="AlphaFoldDB" id="A0A178CTZ3"/>
<keyword evidence="1" id="KW-0472">Membrane</keyword>
<keyword evidence="2" id="KW-0732">Signal</keyword>
<dbReference type="SMART" id="SM00554">
    <property type="entry name" value="FAS1"/>
    <property type="match status" value="2"/>
</dbReference>
<dbReference type="PANTHER" id="PTHR10900:SF77">
    <property type="entry name" value="FI19380P1"/>
    <property type="match status" value="1"/>
</dbReference>
<dbReference type="EMBL" id="LVCJ01000058">
    <property type="protein sequence ID" value="OAL32603.1"/>
    <property type="molecule type" value="Genomic_DNA"/>
</dbReference>
<keyword evidence="1" id="KW-0812">Transmembrane</keyword>
<dbReference type="GO" id="GO:0000329">
    <property type="term" value="C:fungal-type vacuole membrane"/>
    <property type="evidence" value="ECO:0007669"/>
    <property type="project" value="TreeGrafter"/>
</dbReference>
<dbReference type="PROSITE" id="PS50213">
    <property type="entry name" value="FAS1"/>
    <property type="match status" value="2"/>
</dbReference>
<dbReference type="Proteomes" id="UP000185904">
    <property type="component" value="Unassembled WGS sequence"/>
</dbReference>
<feature type="transmembrane region" description="Helical" evidence="1">
    <location>
        <begin position="366"/>
        <end position="387"/>
    </location>
</feature>
<reference evidence="4 5" key="1">
    <citation type="submission" date="2016-03" db="EMBL/GenBank/DDBJ databases">
        <title>The draft genome sequence of Fonsecaea nubica causative agent of cutaneous subcutaneous infection in human host.</title>
        <authorList>
            <person name="Costa F."/>
            <person name="Sybren D.H."/>
            <person name="Raittz R.T."/>
            <person name="Weiss V.A."/>
            <person name="Leao A.C."/>
            <person name="Gomes R."/>
            <person name="De Souza E.M."/>
            <person name="Pedrosa F.O."/>
            <person name="Steffens M.B."/>
            <person name="Bombassaro A."/>
            <person name="Tadra-Sfeir M.Z."/>
            <person name="Moreno L.F."/>
            <person name="Najafzadeh M.J."/>
            <person name="Felipe M.S."/>
            <person name="Teixeira M."/>
            <person name="Sun J."/>
            <person name="Xi L."/>
            <person name="Castro M.A."/>
            <person name="Vicente V.A."/>
        </authorList>
    </citation>
    <scope>NUCLEOTIDE SEQUENCE [LARGE SCALE GENOMIC DNA]</scope>
    <source>
        <strain evidence="4 5">CBS 269.64</strain>
    </source>
</reference>
<protein>
    <recommendedName>
        <fullName evidence="3">FAS1 domain-containing protein</fullName>
    </recommendedName>
</protein>
<evidence type="ECO:0000313" key="5">
    <source>
        <dbReference type="Proteomes" id="UP000185904"/>
    </source>
</evidence>
<dbReference type="RefSeq" id="XP_022497855.1">
    <property type="nucleotide sequence ID" value="XM_022646197.1"/>
</dbReference>
<sequence length="428" mass="45457">MFEHIFAIFVCYCALIATATAQGTKKSILETVKSTPELSSLAARLDDFPSFTSLLEREQITLLAPDNAALSEIETEAAENITESFWQYHVLDGTFPTFPTNWTRYLPSMLQVDGSTEFVVAQTSLLSGTTTFWSGGQRTSYTSGNVTSCSNGVVHVVQRALALPRNFSSTYAQSVLIKYPSPFASTNSSGGGGVDVNVNVVKNGSTEIKSIDSLSGVTVFLPITHAFQAIGSVASTWTLEELQRIMSYHVVDEVLVPDAAGNLPRGEYSTLETSKKVVISDLGGVQFVNSARIVGKYNWVFEGGTIYTIFGVLNPDNTTVAPNASDSGIAFAGASFTTDVSFPITSTSSTNSSSSSSGGLSVGAKAAIGVGAAVFAIIATLLGFWIFHRGCSRKRASAKYENGGYQLSDMSMSQKNLTSHPGTMGRGT</sequence>
<keyword evidence="5" id="KW-1185">Reference proteome</keyword>
<organism evidence="4 5">
    <name type="scientific">Fonsecaea nubica</name>
    <dbReference type="NCBI Taxonomy" id="856822"/>
    <lineage>
        <taxon>Eukaryota</taxon>
        <taxon>Fungi</taxon>
        <taxon>Dikarya</taxon>
        <taxon>Ascomycota</taxon>
        <taxon>Pezizomycotina</taxon>
        <taxon>Eurotiomycetes</taxon>
        <taxon>Chaetothyriomycetidae</taxon>
        <taxon>Chaetothyriales</taxon>
        <taxon>Herpotrichiellaceae</taxon>
        <taxon>Fonsecaea</taxon>
    </lineage>
</organism>
<evidence type="ECO:0000313" key="4">
    <source>
        <dbReference type="EMBL" id="OAL32603.1"/>
    </source>
</evidence>
<dbReference type="GO" id="GO:0016236">
    <property type="term" value="P:macroautophagy"/>
    <property type="evidence" value="ECO:0007669"/>
    <property type="project" value="TreeGrafter"/>
</dbReference>
<feature type="domain" description="FAS1" evidence="3">
    <location>
        <begin position="181"/>
        <end position="313"/>
    </location>
</feature>
<feature type="chain" id="PRO_5008083828" description="FAS1 domain-containing protein" evidence="2">
    <location>
        <begin position="22"/>
        <end position="428"/>
    </location>
</feature>
<dbReference type="PANTHER" id="PTHR10900">
    <property type="entry name" value="PERIOSTIN-RELATED"/>
    <property type="match status" value="1"/>
</dbReference>
<evidence type="ECO:0000256" key="2">
    <source>
        <dbReference type="SAM" id="SignalP"/>
    </source>
</evidence>
<dbReference type="InterPro" id="IPR050904">
    <property type="entry name" value="Adhesion/Biosynth-related"/>
</dbReference>